<proteinExistence type="predicted"/>
<dbReference type="AlphaFoldDB" id="A0A0E9UJK5"/>
<accession>A0A0E9UJK5</accession>
<name>A0A0E9UJK5_ANGAN</name>
<protein>
    <submittedName>
        <fullName evidence="1">Uncharacterized protein</fullName>
    </submittedName>
</protein>
<reference evidence="1" key="2">
    <citation type="journal article" date="2015" name="Fish Shellfish Immunol.">
        <title>Early steps in the European eel (Anguilla anguilla)-Vibrio vulnificus interaction in the gills: Role of the RtxA13 toxin.</title>
        <authorList>
            <person name="Callol A."/>
            <person name="Pajuelo D."/>
            <person name="Ebbesson L."/>
            <person name="Teles M."/>
            <person name="MacKenzie S."/>
            <person name="Amaro C."/>
        </authorList>
    </citation>
    <scope>NUCLEOTIDE SEQUENCE</scope>
</reference>
<sequence>MKFCLQDEAGYFFYVFFESINQGDYAICHPTQI</sequence>
<reference evidence="1" key="1">
    <citation type="submission" date="2014-11" db="EMBL/GenBank/DDBJ databases">
        <authorList>
            <person name="Amaro Gonzalez C."/>
        </authorList>
    </citation>
    <scope>NUCLEOTIDE SEQUENCE</scope>
</reference>
<organism evidence="1">
    <name type="scientific">Anguilla anguilla</name>
    <name type="common">European freshwater eel</name>
    <name type="synonym">Muraena anguilla</name>
    <dbReference type="NCBI Taxonomy" id="7936"/>
    <lineage>
        <taxon>Eukaryota</taxon>
        <taxon>Metazoa</taxon>
        <taxon>Chordata</taxon>
        <taxon>Craniata</taxon>
        <taxon>Vertebrata</taxon>
        <taxon>Euteleostomi</taxon>
        <taxon>Actinopterygii</taxon>
        <taxon>Neopterygii</taxon>
        <taxon>Teleostei</taxon>
        <taxon>Anguilliformes</taxon>
        <taxon>Anguillidae</taxon>
        <taxon>Anguilla</taxon>
    </lineage>
</organism>
<dbReference type="EMBL" id="GBXM01042533">
    <property type="protein sequence ID" value="JAH66044.1"/>
    <property type="molecule type" value="Transcribed_RNA"/>
</dbReference>
<evidence type="ECO:0000313" key="1">
    <source>
        <dbReference type="EMBL" id="JAH66044.1"/>
    </source>
</evidence>